<accession>A0A073IZ95</accession>
<feature type="chain" id="PRO_5001690108" description="Porin" evidence="1">
    <location>
        <begin position="23"/>
        <end position="229"/>
    </location>
</feature>
<dbReference type="GeneID" id="68869850"/>
<feature type="signal peptide" evidence="1">
    <location>
        <begin position="1"/>
        <end position="22"/>
    </location>
</feature>
<protein>
    <recommendedName>
        <fullName evidence="4">Porin</fullName>
    </recommendedName>
</protein>
<comment type="caution">
    <text evidence="2">The sequence shown here is derived from an EMBL/GenBank/DDBJ whole genome shotgun (WGS) entry which is preliminary data.</text>
</comment>
<dbReference type="OrthoDB" id="7720278at2"/>
<dbReference type="RefSeq" id="WP_037928797.1">
    <property type="nucleotide sequence ID" value="NZ_CP054599.1"/>
</dbReference>
<dbReference type="InterPro" id="IPR036709">
    <property type="entry name" value="Autotransporte_beta_dom_sf"/>
</dbReference>
<name>A0A073IZ95_9RHOB</name>
<dbReference type="SUPFAM" id="SSF103515">
    <property type="entry name" value="Autotransporter"/>
    <property type="match status" value="1"/>
</dbReference>
<evidence type="ECO:0000313" key="3">
    <source>
        <dbReference type="Proteomes" id="UP000027746"/>
    </source>
</evidence>
<evidence type="ECO:0000313" key="2">
    <source>
        <dbReference type="EMBL" id="KEJ94781.1"/>
    </source>
</evidence>
<evidence type="ECO:0000256" key="1">
    <source>
        <dbReference type="SAM" id="SignalP"/>
    </source>
</evidence>
<organism evidence="2 3">
    <name type="scientific">Pseudosulfitobacter pseudonitzschiae</name>
    <dbReference type="NCBI Taxonomy" id="1402135"/>
    <lineage>
        <taxon>Bacteria</taxon>
        <taxon>Pseudomonadati</taxon>
        <taxon>Pseudomonadota</taxon>
        <taxon>Alphaproteobacteria</taxon>
        <taxon>Rhodobacterales</taxon>
        <taxon>Roseobacteraceae</taxon>
        <taxon>Pseudosulfitobacter</taxon>
    </lineage>
</organism>
<evidence type="ECO:0008006" key="4">
    <source>
        <dbReference type="Google" id="ProtNLM"/>
    </source>
</evidence>
<proteinExistence type="predicted"/>
<dbReference type="EMBL" id="JAMD01000010">
    <property type="protein sequence ID" value="KEJ94781.1"/>
    <property type="molecule type" value="Genomic_DNA"/>
</dbReference>
<keyword evidence="3" id="KW-1185">Reference proteome</keyword>
<sequence>MTTKTLLGAGLSATLLAGAAYAQDNIAVGADPIFDPVQDRPGLSWTIGIAATARFATSDDFDHAENEVEGFVELAYSGFHGGLTITTLYQDPADDVEYEANLGYGAEFGNGMSWDLTYGYIWLNNTDGHSEEITATLAFPVTDSIDGAFAVIVDPDTGKSDQEFAFEAPLNDRWSLVGLVGNSDRDDNVYGELGAVYAINDSTAFQVLYEDTNDSGGLLGFTVSYEFGG</sequence>
<keyword evidence="1" id="KW-0732">Signal</keyword>
<reference evidence="2 3" key="1">
    <citation type="submission" date="2014-01" db="EMBL/GenBank/DDBJ databases">
        <title>Sulfitobacter sp. H3 (MCCC 1A00686) Genome Sequencing.</title>
        <authorList>
            <person name="Lai Q."/>
            <person name="Hong Z."/>
        </authorList>
    </citation>
    <scope>NUCLEOTIDE SEQUENCE [LARGE SCALE GENOMIC DNA]</scope>
    <source>
        <strain evidence="2 3">H3</strain>
    </source>
</reference>
<dbReference type="Proteomes" id="UP000027746">
    <property type="component" value="Unassembled WGS sequence"/>
</dbReference>
<gene>
    <name evidence="2" type="ORF">SUH3_05000</name>
</gene>
<dbReference type="AlphaFoldDB" id="A0A073IZ95"/>